<reference evidence="7 8" key="1">
    <citation type="journal article" date="2002" name="Proc. Natl. Acad. Sci. U.S.A.">
        <title>The complete genome of hyperthermophile Methanopyrus kandleri AV19 and monophyly of archaeal methanogens.</title>
        <authorList>
            <person name="Slesarev A.I."/>
            <person name="Mezhevaya K.V."/>
            <person name="Makarova K.S."/>
            <person name="Polushin N.N."/>
            <person name="Shcherbinina O.V."/>
            <person name="Shakhova V.V."/>
            <person name="Belova G.I."/>
            <person name="Aravind L."/>
            <person name="Natale D.A."/>
            <person name="Rogozin I.B."/>
            <person name="Tatusov R.L."/>
            <person name="Wolf Y.I."/>
            <person name="Stetter K.O."/>
            <person name="Malykh A.G."/>
            <person name="Koonin E.V."/>
            <person name="Kozyavkin S.A."/>
        </authorList>
    </citation>
    <scope>NUCLEOTIDE SEQUENCE [LARGE SCALE GENOMIC DNA]</scope>
    <source>
        <strain evidence="8">AV19 / DSM 6324 / JCM 9639 / NBRC 100938</strain>
    </source>
</reference>
<feature type="transmembrane region" description="Helical" evidence="5">
    <location>
        <begin position="23"/>
        <end position="44"/>
    </location>
</feature>
<dbReference type="HOGENOM" id="CLU_007948_0_0_2"/>
<evidence type="ECO:0000256" key="3">
    <source>
        <dbReference type="ARBA" id="ARBA00022989"/>
    </source>
</evidence>
<feature type="transmembrane region" description="Helical" evidence="5">
    <location>
        <begin position="284"/>
        <end position="303"/>
    </location>
</feature>
<keyword evidence="2 5" id="KW-0812">Transmembrane</keyword>
<dbReference type="EnsemblBacteria" id="AAM02164">
    <property type="protein sequence ID" value="AAM02164"/>
    <property type="gene ID" value="MK0951"/>
</dbReference>
<accession>Q8TWT1</accession>
<feature type="domain" description="Sodium/calcium exchanger membrane region" evidence="6">
    <location>
        <begin position="191"/>
        <end position="326"/>
    </location>
</feature>
<feature type="transmembrane region" description="Helical" evidence="5">
    <location>
        <begin position="93"/>
        <end position="115"/>
    </location>
</feature>
<keyword evidence="3 5" id="KW-1133">Transmembrane helix</keyword>
<feature type="transmembrane region" description="Helical" evidence="5">
    <location>
        <begin position="310"/>
        <end position="328"/>
    </location>
</feature>
<protein>
    <submittedName>
        <fullName evidence="7">Ca2+/Na+ antiporter</fullName>
    </submittedName>
</protein>
<keyword evidence="8" id="KW-1185">Reference proteome</keyword>
<dbReference type="InterPro" id="IPR004481">
    <property type="entry name" value="K/Na/Ca-exchanger"/>
</dbReference>
<dbReference type="PROSITE" id="PS51257">
    <property type="entry name" value="PROKAR_LIPOPROTEIN"/>
    <property type="match status" value="1"/>
</dbReference>
<dbReference type="PANTHER" id="PTHR10846">
    <property type="entry name" value="SODIUM/POTASSIUM/CALCIUM EXCHANGER"/>
    <property type="match status" value="1"/>
</dbReference>
<dbReference type="Pfam" id="PF01699">
    <property type="entry name" value="Na_Ca_ex"/>
    <property type="match status" value="2"/>
</dbReference>
<dbReference type="Gene3D" id="1.20.1420.30">
    <property type="entry name" value="NCX, central ion-binding region"/>
    <property type="match status" value="1"/>
</dbReference>
<feature type="domain" description="Sodium/calcium exchanger membrane region" evidence="6">
    <location>
        <begin position="25"/>
        <end position="164"/>
    </location>
</feature>
<name>Q8TWT1_METKA</name>
<feature type="transmembrane region" description="Helical" evidence="5">
    <location>
        <begin position="151"/>
        <end position="166"/>
    </location>
</feature>
<evidence type="ECO:0000313" key="8">
    <source>
        <dbReference type="Proteomes" id="UP000001826"/>
    </source>
</evidence>
<evidence type="ECO:0000256" key="4">
    <source>
        <dbReference type="ARBA" id="ARBA00023136"/>
    </source>
</evidence>
<dbReference type="EMBL" id="AE009439">
    <property type="protein sequence ID" value="AAM02164.1"/>
    <property type="molecule type" value="Genomic_DNA"/>
</dbReference>
<dbReference type="STRING" id="190192.MK0951"/>
<comment type="subcellular location">
    <subcellularLocation>
        <location evidence="1">Membrane</location>
        <topology evidence="1">Multi-pass membrane protein</topology>
    </subcellularLocation>
</comment>
<feature type="transmembrane region" description="Helical" evidence="5">
    <location>
        <begin position="187"/>
        <end position="206"/>
    </location>
</feature>
<dbReference type="GO" id="GO:0008273">
    <property type="term" value="F:calcium, potassium:sodium antiporter activity"/>
    <property type="evidence" value="ECO:0007669"/>
    <property type="project" value="TreeGrafter"/>
</dbReference>
<sequence>MNGLKPCSVRALPVRGSDRVDPWSALAVMMGCFVGFHFLSELLVDATVGLARKYGLSESVAGATLAAIGTSAPEFGSSLSSILLEHPNVGVGTILGSAVYNVTVIPGLAALAAGGLTLERAVYRRDVLFYLLALVVVLVSLWDRVVLRVEALAWVALYGLYVLLMRRTDESTIGAEGDTGEASLRSLVVRVSVAVVGIAALSDLMVRATVDFCEGFGLSESRVSLLLNAAGTSVPDTLASVHAARRGFGSLAVSNAVGSNTFDLLVCLGVPLSLVSRTPVHGELGATVLALVGCVVLLYLVTVDGKLRNVEALALLGAYAAFVACLLVL</sequence>
<dbReference type="InParanoid" id="Q8TWT1"/>
<dbReference type="GO" id="GO:0005262">
    <property type="term" value="F:calcium channel activity"/>
    <property type="evidence" value="ECO:0007669"/>
    <property type="project" value="TreeGrafter"/>
</dbReference>
<dbReference type="InterPro" id="IPR044880">
    <property type="entry name" value="NCX_ion-bd_dom_sf"/>
</dbReference>
<dbReference type="FunCoup" id="Q8TWT1">
    <property type="interactions" value="20"/>
</dbReference>
<dbReference type="NCBIfam" id="TIGR00367">
    <property type="entry name" value="calcium/sodium antiporter"/>
    <property type="match status" value="1"/>
</dbReference>
<dbReference type="InterPro" id="IPR004837">
    <property type="entry name" value="NaCa_Exmemb"/>
</dbReference>
<dbReference type="KEGG" id="mka:MK0951"/>
<dbReference type="PaxDb" id="190192-MK0951"/>
<dbReference type="GO" id="GO:0005886">
    <property type="term" value="C:plasma membrane"/>
    <property type="evidence" value="ECO:0007669"/>
    <property type="project" value="TreeGrafter"/>
</dbReference>
<evidence type="ECO:0000256" key="1">
    <source>
        <dbReference type="ARBA" id="ARBA00004141"/>
    </source>
</evidence>
<evidence type="ECO:0000256" key="2">
    <source>
        <dbReference type="ARBA" id="ARBA00022692"/>
    </source>
</evidence>
<feature type="transmembrane region" description="Helical" evidence="5">
    <location>
        <begin position="127"/>
        <end position="145"/>
    </location>
</feature>
<evidence type="ECO:0000313" key="7">
    <source>
        <dbReference type="EMBL" id="AAM02164.1"/>
    </source>
</evidence>
<evidence type="ECO:0000256" key="5">
    <source>
        <dbReference type="SAM" id="Phobius"/>
    </source>
</evidence>
<evidence type="ECO:0000259" key="6">
    <source>
        <dbReference type="Pfam" id="PF01699"/>
    </source>
</evidence>
<gene>
    <name evidence="7" type="primary">ecm27_2</name>
    <name evidence="7" type="ordered locus">MK0951</name>
</gene>
<keyword evidence="4 5" id="KW-0472">Membrane</keyword>
<proteinExistence type="predicted"/>
<dbReference type="Proteomes" id="UP000001826">
    <property type="component" value="Chromosome"/>
</dbReference>
<dbReference type="PANTHER" id="PTHR10846:SF8">
    <property type="entry name" value="INNER MEMBRANE PROTEIN YRBG"/>
    <property type="match status" value="1"/>
</dbReference>
<organism evidence="7 8">
    <name type="scientific">Methanopyrus kandleri (strain AV19 / DSM 6324 / JCM 9639 / NBRC 100938)</name>
    <dbReference type="NCBI Taxonomy" id="190192"/>
    <lineage>
        <taxon>Archaea</taxon>
        <taxon>Methanobacteriati</taxon>
        <taxon>Methanobacteriota</taxon>
        <taxon>Methanomada group</taxon>
        <taxon>Methanopyri</taxon>
        <taxon>Methanopyrales</taxon>
        <taxon>Methanopyraceae</taxon>
        <taxon>Methanopyrus</taxon>
    </lineage>
</organism>
<dbReference type="AlphaFoldDB" id="Q8TWT1"/>
<dbReference type="GO" id="GO:0006874">
    <property type="term" value="P:intracellular calcium ion homeostasis"/>
    <property type="evidence" value="ECO:0007669"/>
    <property type="project" value="TreeGrafter"/>
</dbReference>